<feature type="signal peptide" evidence="2">
    <location>
        <begin position="1"/>
        <end position="26"/>
    </location>
</feature>
<feature type="compositionally biased region" description="Low complexity" evidence="1">
    <location>
        <begin position="108"/>
        <end position="127"/>
    </location>
</feature>
<gene>
    <name evidence="4" type="ORF">SAMN05421736_1172</name>
</gene>
<dbReference type="STRING" id="1503961.SAMN05421736_1172"/>
<dbReference type="GO" id="GO:0004040">
    <property type="term" value="F:amidase activity"/>
    <property type="evidence" value="ECO:0007669"/>
    <property type="project" value="InterPro"/>
</dbReference>
<dbReference type="SMART" id="SM00047">
    <property type="entry name" value="LYZ2"/>
    <property type="match status" value="1"/>
</dbReference>
<feature type="compositionally biased region" description="Basic and acidic residues" evidence="1">
    <location>
        <begin position="50"/>
        <end position="88"/>
    </location>
</feature>
<dbReference type="Gene3D" id="1.10.101.10">
    <property type="entry name" value="PGBD-like superfamily/PGBD"/>
    <property type="match status" value="8"/>
</dbReference>
<protein>
    <submittedName>
        <fullName evidence="4">Mannosyl-glycoprotein endo-beta-N-acetylglucosaminidase</fullName>
    </submittedName>
</protein>
<accession>A0A1H3TZ03</accession>
<dbReference type="InterPro" id="IPR002477">
    <property type="entry name" value="Peptidoglycan-bd-like"/>
</dbReference>
<dbReference type="Proteomes" id="UP000198935">
    <property type="component" value="Unassembled WGS sequence"/>
</dbReference>
<dbReference type="InterPro" id="IPR003646">
    <property type="entry name" value="SH3-like_bac-type"/>
</dbReference>
<dbReference type="Gene3D" id="2.30.30.40">
    <property type="entry name" value="SH3 Domains"/>
    <property type="match status" value="1"/>
</dbReference>
<evidence type="ECO:0000313" key="4">
    <source>
        <dbReference type="EMBL" id="SDZ55474.1"/>
    </source>
</evidence>
<evidence type="ECO:0000259" key="3">
    <source>
        <dbReference type="PROSITE" id="PS51781"/>
    </source>
</evidence>
<dbReference type="InterPro" id="IPR002901">
    <property type="entry name" value="MGlyc_endo_b_GlcNAc-like_dom"/>
</dbReference>
<dbReference type="OrthoDB" id="9816557at2"/>
<dbReference type="EMBL" id="FNPI01000017">
    <property type="protein sequence ID" value="SDZ55474.1"/>
    <property type="molecule type" value="Genomic_DNA"/>
</dbReference>
<evidence type="ECO:0000256" key="1">
    <source>
        <dbReference type="SAM" id="MobiDB-lite"/>
    </source>
</evidence>
<dbReference type="InterPro" id="IPR036365">
    <property type="entry name" value="PGBD-like_sf"/>
</dbReference>
<dbReference type="AlphaFoldDB" id="A0A1H3TZ03"/>
<evidence type="ECO:0000256" key="2">
    <source>
        <dbReference type="SAM" id="SignalP"/>
    </source>
</evidence>
<dbReference type="InterPro" id="IPR036366">
    <property type="entry name" value="PGBDSf"/>
</dbReference>
<reference evidence="5" key="1">
    <citation type="submission" date="2016-10" db="EMBL/GenBank/DDBJ databases">
        <authorList>
            <person name="Varghese N."/>
            <person name="Submissions S."/>
        </authorList>
    </citation>
    <scope>NUCLEOTIDE SEQUENCE [LARGE SCALE GENOMIC DNA]</scope>
    <source>
        <strain evidence="5">SP</strain>
    </source>
</reference>
<sequence length="1036" mass="115592">MKKRMLMILVIFIFSLSHFSPYIAMATNESINSEEEIQEEESLDENEANSSEKQEEIIEESTDKTTEKQSNNSEKERSGESSDEKVQSDDNDDKADKTNNISEEENTQSNVSIQQSSSSSSSVSFQNGDKDPRIVELKINLGILGFHVSNNPNQNFGPATEQAVKDFQQYFGLPVTGIADERTFAKIDEILASPFRNGRTHADVIPLKENLSKLGFHVSNSPNTSYGPTTERKVREFQNYYGLVENGIADEITLAKIAEILSTPFRNGQSHEDVISLKENLSKLGFHVSDNPNTAYGPTTERKVREFQDFYGLVENGIADEITLAKMEELLNTPMERGSYRKDVVLLKENLDKIGFSVSTNPTPQYGPATEQAVKDFQKYFGLSVTGIADAATLQKIETVLSSPLRNGQSHEDVITLKENLSLLGFHVSDNPNTAYGPTTERKVREFQSYYGLVENGIVDERTLAKITEILSSPFRNGQSHADVISLKENLSRLGFHVSDNPNTAYGPTTERKVREFQSYYGLVENGIADERTLAKIAEILSSPFRNGQSHADVIPLKENLSKLGFHVSNNPNTSYGPKTEEMVKEFQKYYGLVENGIADDVTLAKIAEILSSPLRRGQSHKDVIQLKKDLSKLGFHVSNNPNESYGPSTEQAVRSFQETYGLRVSGIADYITLNLIEELLDGQLQISYTDYNYTVADMVGIQIQRSPRTDLYSQKIAYVSSEYINRNGSTGTVTASSLNVRLEPNTGSSNGPLGTLKSSDSVTIIGTEKDTNPSTNRTWYAIVYNHGQNWQFARRESVAYYVNPDNFSLDTTSRDIYQYLVLSEASGVSVTYLNNELKGKGILEGRGQTFSNAAKQYSINEFYLLSHAILETGNGSSVLANGSIRVGKISSNKWVTFLPTGTFTAELNGSSWTIEEVKNFDESKASNIKTIYNMFGIGAVDSNPHIRGAIRAYEEQWFTANAAITGGTKFIAVSYIHHPLYKQDTLYKMRWNPGSPGIHQYATDIGWAYKQTSNLFRHYQELSDLKKTFDIPNFK</sequence>
<dbReference type="PROSITE" id="PS51781">
    <property type="entry name" value="SH3B"/>
    <property type="match status" value="1"/>
</dbReference>
<feature type="region of interest" description="Disordered" evidence="1">
    <location>
        <begin position="32"/>
        <end position="128"/>
    </location>
</feature>
<organism evidence="4 5">
    <name type="scientific">Evansella caseinilytica</name>
    <dbReference type="NCBI Taxonomy" id="1503961"/>
    <lineage>
        <taxon>Bacteria</taxon>
        <taxon>Bacillati</taxon>
        <taxon>Bacillota</taxon>
        <taxon>Bacilli</taxon>
        <taxon>Bacillales</taxon>
        <taxon>Bacillaceae</taxon>
        <taxon>Evansella</taxon>
    </lineage>
</organism>
<keyword evidence="2" id="KW-0732">Signal</keyword>
<name>A0A1H3TZ03_9BACI</name>
<evidence type="ECO:0000313" key="5">
    <source>
        <dbReference type="Proteomes" id="UP000198935"/>
    </source>
</evidence>
<feature type="compositionally biased region" description="Acidic residues" evidence="1">
    <location>
        <begin position="32"/>
        <end position="47"/>
    </location>
</feature>
<keyword evidence="5" id="KW-1185">Reference proteome</keyword>
<dbReference type="SUPFAM" id="SSF47090">
    <property type="entry name" value="PGBD-like"/>
    <property type="match status" value="8"/>
</dbReference>
<feature type="chain" id="PRO_5011444922" evidence="2">
    <location>
        <begin position="27"/>
        <end position="1036"/>
    </location>
</feature>
<feature type="domain" description="SH3b" evidence="3">
    <location>
        <begin position="729"/>
        <end position="812"/>
    </location>
</feature>
<dbReference type="Pfam" id="PF01471">
    <property type="entry name" value="PG_binding_1"/>
    <property type="match status" value="8"/>
</dbReference>
<proteinExistence type="predicted"/>